<dbReference type="SMART" id="SM00079">
    <property type="entry name" value="PBPe"/>
    <property type="match status" value="1"/>
</dbReference>
<evidence type="ECO:0000313" key="8">
    <source>
        <dbReference type="EMBL" id="MBV7276293.1"/>
    </source>
</evidence>
<dbReference type="PROSITE" id="PS01039">
    <property type="entry name" value="SBP_BACTERIAL_3"/>
    <property type="match status" value="1"/>
</dbReference>
<comment type="caution">
    <text evidence="8">The sequence shown here is derived from an EMBL/GenBank/DDBJ whole genome shotgun (WGS) entry which is preliminary data.</text>
</comment>
<feature type="domain" description="Solute-binding protein family 3/N-terminal" evidence="6">
    <location>
        <begin position="50"/>
        <end position="270"/>
    </location>
</feature>
<feature type="signal peptide" evidence="5">
    <location>
        <begin position="1"/>
        <end position="19"/>
    </location>
</feature>
<dbReference type="Proteomes" id="UP000694308">
    <property type="component" value="Unassembled WGS sequence"/>
</dbReference>
<name>A0A949U0V0_9CLOT</name>
<dbReference type="PANTHER" id="PTHR35936">
    <property type="entry name" value="MEMBRANE-BOUND LYTIC MUREIN TRANSGLYCOSYLASE F"/>
    <property type="match status" value="1"/>
</dbReference>
<comment type="subcellular location">
    <subcellularLocation>
        <location evidence="1">Cell envelope</location>
    </subcellularLocation>
</comment>
<dbReference type="AlphaFoldDB" id="A0A949U0V0"/>
<feature type="domain" description="Ionotropic glutamate receptor C-terminal" evidence="7">
    <location>
        <begin position="50"/>
        <end position="269"/>
    </location>
</feature>
<reference evidence="8" key="1">
    <citation type="submission" date="2020-12" db="EMBL/GenBank/DDBJ databases">
        <title>Clostridium thailandense sp. nov., a novel acetogenic bacterium isolated from peat land soil in Thailand.</title>
        <authorList>
            <person name="Chaikitkaew S."/>
            <person name="Birkeland N.K."/>
        </authorList>
    </citation>
    <scope>NUCLEOTIDE SEQUENCE</scope>
    <source>
        <strain evidence="8">PL3</strain>
    </source>
</reference>
<dbReference type="GO" id="GO:0015276">
    <property type="term" value="F:ligand-gated monoatomic ion channel activity"/>
    <property type="evidence" value="ECO:0007669"/>
    <property type="project" value="InterPro"/>
</dbReference>
<evidence type="ECO:0000259" key="7">
    <source>
        <dbReference type="SMART" id="SM00079"/>
    </source>
</evidence>
<dbReference type="Pfam" id="PF00497">
    <property type="entry name" value="SBP_bac_3"/>
    <property type="match status" value="1"/>
</dbReference>
<dbReference type="InterPro" id="IPR001638">
    <property type="entry name" value="Solute-binding_3/MltF_N"/>
</dbReference>
<evidence type="ECO:0000256" key="2">
    <source>
        <dbReference type="ARBA" id="ARBA00010333"/>
    </source>
</evidence>
<gene>
    <name evidence="8" type="ORF">I6U48_25755</name>
</gene>
<sequence length="275" mass="30778">MKKIFSMIIILILSVSIFAGCGQSSSKTTASNSNTTSKENSLDRVKKSGKIVVGVDDTYPPMEFKDKENKLVGYDVDMVNEIAKKLGVNVEFVPTAWDGIFMALQSKKFDLIQSSVSITDERKKSMIFTQPYIYGGNAIFVKSDNTTINSQDDFKDKIIGCQIGTTAQDVLSKMSGMKEVKKYNGMTEAFLDLKNGRIDAVVSDPQVGDYYIASQKDKFKKIKSLLNQEPIGVAFRKDDTDLRDGYQKAMDELKKDGTLSKLSQKWFGYDIYKDN</sequence>
<dbReference type="GO" id="GO:0016020">
    <property type="term" value="C:membrane"/>
    <property type="evidence" value="ECO:0007669"/>
    <property type="project" value="InterPro"/>
</dbReference>
<keyword evidence="3 5" id="KW-0732">Signal</keyword>
<evidence type="ECO:0000256" key="4">
    <source>
        <dbReference type="RuleBase" id="RU003744"/>
    </source>
</evidence>
<evidence type="ECO:0000256" key="5">
    <source>
        <dbReference type="SAM" id="SignalP"/>
    </source>
</evidence>
<dbReference type="SMART" id="SM00062">
    <property type="entry name" value="PBPb"/>
    <property type="match status" value="1"/>
</dbReference>
<evidence type="ECO:0000259" key="6">
    <source>
        <dbReference type="SMART" id="SM00062"/>
    </source>
</evidence>
<organism evidence="8 9">
    <name type="scientific">Clostridium thailandense</name>
    <dbReference type="NCBI Taxonomy" id="2794346"/>
    <lineage>
        <taxon>Bacteria</taxon>
        <taxon>Bacillati</taxon>
        <taxon>Bacillota</taxon>
        <taxon>Clostridia</taxon>
        <taxon>Eubacteriales</taxon>
        <taxon>Clostridiaceae</taxon>
        <taxon>Clostridium</taxon>
    </lineage>
</organism>
<evidence type="ECO:0000256" key="3">
    <source>
        <dbReference type="ARBA" id="ARBA00022729"/>
    </source>
</evidence>
<proteinExistence type="inferred from homology"/>
<dbReference type="PANTHER" id="PTHR35936:SF19">
    <property type="entry name" value="AMINO-ACID-BINDING PROTEIN YXEM-RELATED"/>
    <property type="match status" value="1"/>
</dbReference>
<dbReference type="CDD" id="cd13530">
    <property type="entry name" value="PBP2_peptides_like"/>
    <property type="match status" value="1"/>
</dbReference>
<comment type="similarity">
    <text evidence="2 4">Belongs to the bacterial solute-binding protein 3 family.</text>
</comment>
<dbReference type="EMBL" id="JAEEGC010000168">
    <property type="protein sequence ID" value="MBV7276293.1"/>
    <property type="molecule type" value="Genomic_DNA"/>
</dbReference>
<dbReference type="InterPro" id="IPR001320">
    <property type="entry name" value="Iontro_rcpt_C"/>
</dbReference>
<protein>
    <submittedName>
        <fullName evidence="8">Amino acid ABC transporter substrate-binding protein</fullName>
    </submittedName>
</protein>
<dbReference type="InterPro" id="IPR018313">
    <property type="entry name" value="SBP_3_CS"/>
</dbReference>
<evidence type="ECO:0000256" key="1">
    <source>
        <dbReference type="ARBA" id="ARBA00004196"/>
    </source>
</evidence>
<keyword evidence="9" id="KW-1185">Reference proteome</keyword>
<evidence type="ECO:0000313" key="9">
    <source>
        <dbReference type="Proteomes" id="UP000694308"/>
    </source>
</evidence>
<dbReference type="GO" id="GO:0030313">
    <property type="term" value="C:cell envelope"/>
    <property type="evidence" value="ECO:0007669"/>
    <property type="project" value="UniProtKB-SubCell"/>
</dbReference>
<dbReference type="RefSeq" id="WP_218323332.1">
    <property type="nucleotide sequence ID" value="NZ_JAEEGC010000168.1"/>
</dbReference>
<accession>A0A949U0V0</accession>
<dbReference type="PROSITE" id="PS51257">
    <property type="entry name" value="PROKAR_LIPOPROTEIN"/>
    <property type="match status" value="1"/>
</dbReference>
<feature type="chain" id="PRO_5038473094" evidence="5">
    <location>
        <begin position="20"/>
        <end position="275"/>
    </location>
</feature>